<keyword evidence="4" id="KW-1185">Reference proteome</keyword>
<dbReference type="InterPro" id="IPR007021">
    <property type="entry name" value="DUF659"/>
</dbReference>
<feature type="domain" description="DUF659" evidence="2">
    <location>
        <begin position="203"/>
        <end position="249"/>
    </location>
</feature>
<dbReference type="Proteomes" id="UP000235145">
    <property type="component" value="Unassembled WGS sequence"/>
</dbReference>
<dbReference type="AlphaFoldDB" id="A0A9R1V908"/>
<proteinExistence type="predicted"/>
<dbReference type="PANTHER" id="PTHR32166:SF123">
    <property type="entry name" value="BED-TYPE DOMAIN-CONTAINING PROTEIN"/>
    <property type="match status" value="1"/>
</dbReference>
<dbReference type="PANTHER" id="PTHR32166">
    <property type="entry name" value="OSJNBA0013A04.12 PROTEIN"/>
    <property type="match status" value="1"/>
</dbReference>
<dbReference type="EMBL" id="NBSK02000006">
    <property type="protein sequence ID" value="KAJ0200411.1"/>
    <property type="molecule type" value="Genomic_DNA"/>
</dbReference>
<reference evidence="3 4" key="1">
    <citation type="journal article" date="2017" name="Nat. Commun.">
        <title>Genome assembly with in vitro proximity ligation data and whole-genome triplication in lettuce.</title>
        <authorList>
            <person name="Reyes-Chin-Wo S."/>
            <person name="Wang Z."/>
            <person name="Yang X."/>
            <person name="Kozik A."/>
            <person name="Arikit S."/>
            <person name="Song C."/>
            <person name="Xia L."/>
            <person name="Froenicke L."/>
            <person name="Lavelle D.O."/>
            <person name="Truco M.J."/>
            <person name="Xia R."/>
            <person name="Zhu S."/>
            <person name="Xu C."/>
            <person name="Xu H."/>
            <person name="Xu X."/>
            <person name="Cox K."/>
            <person name="Korf I."/>
            <person name="Meyers B.C."/>
            <person name="Michelmore R.W."/>
        </authorList>
    </citation>
    <scope>NUCLEOTIDE SEQUENCE [LARGE SCALE GENOMIC DNA]</scope>
    <source>
        <strain evidence="4">cv. Salinas</strain>
        <tissue evidence="3">Seedlings</tissue>
    </source>
</reference>
<name>A0A9R1V908_LACSA</name>
<gene>
    <name evidence="3" type="ORF">LSAT_V11C600315330</name>
</gene>
<sequence length="252" mass="27853">MVFGKDNPVPESVDVTLTDSDNEDGVLGVSESVEAPQNVQASKVDKPLLQEVDIVGVSGSKNAGGSKKWVCKHCHQMFTNSYTRIYVHFFGAAIGKAPEINRCPAILKDRVKYQSLLNRVNVAESKGISKSLKNSVINNKQSSTSKSRKPLEDSFGMMERNTVDMKIMRALCTNGISFNVLRNPQFQEMITVINRASAGYKAPSYDKARTVLLDECVRDVEKGMTSVKDTWYTQGVSIVSDGWSNVKHRVTP</sequence>
<comment type="caution">
    <text evidence="3">The sequence shown here is derived from an EMBL/GenBank/DDBJ whole genome shotgun (WGS) entry which is preliminary data.</text>
</comment>
<evidence type="ECO:0000313" key="4">
    <source>
        <dbReference type="Proteomes" id="UP000235145"/>
    </source>
</evidence>
<evidence type="ECO:0000313" key="3">
    <source>
        <dbReference type="EMBL" id="KAJ0200411.1"/>
    </source>
</evidence>
<accession>A0A9R1V908</accession>
<feature type="region of interest" description="Disordered" evidence="1">
    <location>
        <begin position="1"/>
        <end position="21"/>
    </location>
</feature>
<protein>
    <recommendedName>
        <fullName evidence="2">DUF659 domain-containing protein</fullName>
    </recommendedName>
</protein>
<evidence type="ECO:0000259" key="2">
    <source>
        <dbReference type="Pfam" id="PF04937"/>
    </source>
</evidence>
<evidence type="ECO:0000256" key="1">
    <source>
        <dbReference type="SAM" id="MobiDB-lite"/>
    </source>
</evidence>
<organism evidence="3 4">
    <name type="scientific">Lactuca sativa</name>
    <name type="common">Garden lettuce</name>
    <dbReference type="NCBI Taxonomy" id="4236"/>
    <lineage>
        <taxon>Eukaryota</taxon>
        <taxon>Viridiplantae</taxon>
        <taxon>Streptophyta</taxon>
        <taxon>Embryophyta</taxon>
        <taxon>Tracheophyta</taxon>
        <taxon>Spermatophyta</taxon>
        <taxon>Magnoliopsida</taxon>
        <taxon>eudicotyledons</taxon>
        <taxon>Gunneridae</taxon>
        <taxon>Pentapetalae</taxon>
        <taxon>asterids</taxon>
        <taxon>campanulids</taxon>
        <taxon>Asterales</taxon>
        <taxon>Asteraceae</taxon>
        <taxon>Cichorioideae</taxon>
        <taxon>Cichorieae</taxon>
        <taxon>Lactucinae</taxon>
        <taxon>Lactuca</taxon>
    </lineage>
</organism>
<dbReference type="Pfam" id="PF04937">
    <property type="entry name" value="DUF659"/>
    <property type="match status" value="1"/>
</dbReference>